<name>A0A511YUY5_9CELL</name>
<sequence length="461" mass="51470">MPNTLVPGQVRVGHLFLEGRHVEGPVCAAALTFDDHRGAQLLVPYLRTADRHAQPQAWFEQSTPPEALAFADNEGWVILLGVRWGGQSGSGFVTGRLTAQTAIFGEPRTLRSTYRVRTMRSSIDGLDGFTHFRPVKYAFPARGEPAVITLDDSESVSWRSQGYTYEFRAGAVWSGAEGRRFEAESLPFLATTCHKGRTPQEHLRAQWAVRDLLLLAHGEKLAWRTHHVADEEFPLWTMDGKAHGPEPAETHFAGTVREHAQAQPSSIDLAFPALNLRALGSRGLKRWTDMYADDMFRRAVQPVAEVINGAARFLEPQLMMLASALDYFGYYRFGDSCRRELQESIRRCLDGADLDFPQIGSREGIARAIGRLNNDLKHPDRERRPEGDELACIVNLAKIIARAQPFDLVGAAPSAKKAFLESRDVRWATELFERCGLRVADDGSITRRAETDADESASMRE</sequence>
<dbReference type="OrthoDB" id="5138520at2"/>
<protein>
    <submittedName>
        <fullName evidence="1">Uncharacterized protein</fullName>
    </submittedName>
</protein>
<dbReference type="AlphaFoldDB" id="A0A511YUY5"/>
<dbReference type="RefSeq" id="WP_034243011.1">
    <property type="nucleotide sequence ID" value="NZ_BJYK01000001.1"/>
</dbReference>
<comment type="caution">
    <text evidence="1">The sequence shown here is derived from an EMBL/GenBank/DDBJ whole genome shotgun (WGS) entry which is preliminary data.</text>
</comment>
<organism evidence="1 2">
    <name type="scientific">Actinotalea fermentans</name>
    <dbReference type="NCBI Taxonomy" id="43671"/>
    <lineage>
        <taxon>Bacteria</taxon>
        <taxon>Bacillati</taxon>
        <taxon>Actinomycetota</taxon>
        <taxon>Actinomycetes</taxon>
        <taxon>Micrococcales</taxon>
        <taxon>Cellulomonadaceae</taxon>
        <taxon>Actinotalea</taxon>
    </lineage>
</organism>
<proteinExistence type="predicted"/>
<gene>
    <name evidence="1" type="ORF">AFE02nite_07390</name>
</gene>
<evidence type="ECO:0000313" key="2">
    <source>
        <dbReference type="Proteomes" id="UP000321484"/>
    </source>
</evidence>
<reference evidence="1 2" key="1">
    <citation type="submission" date="2019-07" db="EMBL/GenBank/DDBJ databases">
        <title>Whole genome shotgun sequence of Actinotalea fermentans NBRC 105374.</title>
        <authorList>
            <person name="Hosoyama A."/>
            <person name="Uohara A."/>
            <person name="Ohji S."/>
            <person name="Ichikawa N."/>
        </authorList>
    </citation>
    <scope>NUCLEOTIDE SEQUENCE [LARGE SCALE GENOMIC DNA]</scope>
    <source>
        <strain evidence="1 2">NBRC 105374</strain>
    </source>
</reference>
<evidence type="ECO:0000313" key="1">
    <source>
        <dbReference type="EMBL" id="GEN79005.1"/>
    </source>
</evidence>
<dbReference type="EMBL" id="BJYK01000001">
    <property type="protein sequence ID" value="GEN79005.1"/>
    <property type="molecule type" value="Genomic_DNA"/>
</dbReference>
<keyword evidence="2" id="KW-1185">Reference proteome</keyword>
<dbReference type="Proteomes" id="UP000321484">
    <property type="component" value="Unassembled WGS sequence"/>
</dbReference>
<accession>A0A511YUY5</accession>